<dbReference type="CDD" id="cd00882">
    <property type="entry name" value="Ras_like_GTPase"/>
    <property type="match status" value="1"/>
</dbReference>
<keyword evidence="14" id="KW-1185">Reference proteome</keyword>
<keyword evidence="5" id="KW-0677">Repeat</keyword>
<evidence type="ECO:0000256" key="9">
    <source>
        <dbReference type="ARBA" id="ARBA00047899"/>
    </source>
</evidence>
<comment type="catalytic activity">
    <reaction evidence="10">
        <text>L-seryl-[protein] + ATP = O-phospho-L-seryl-[protein] + ADP + H(+)</text>
        <dbReference type="Rhea" id="RHEA:17989"/>
        <dbReference type="Rhea" id="RHEA-COMP:9863"/>
        <dbReference type="Rhea" id="RHEA-COMP:11604"/>
        <dbReference type="ChEBI" id="CHEBI:15378"/>
        <dbReference type="ChEBI" id="CHEBI:29999"/>
        <dbReference type="ChEBI" id="CHEBI:30616"/>
        <dbReference type="ChEBI" id="CHEBI:83421"/>
        <dbReference type="ChEBI" id="CHEBI:456216"/>
        <dbReference type="EC" id="2.7.11.1"/>
    </reaction>
</comment>
<keyword evidence="7" id="KW-0418">Kinase</keyword>
<dbReference type="PANTHER" id="PTHR48051:SF1">
    <property type="entry name" value="RAS SUPPRESSOR PROTEIN 1"/>
    <property type="match status" value="1"/>
</dbReference>
<reference evidence="13" key="1">
    <citation type="submission" date="2022-03" db="EMBL/GenBank/DDBJ databases">
        <authorList>
            <person name="Martin C."/>
        </authorList>
    </citation>
    <scope>NUCLEOTIDE SEQUENCE</scope>
</reference>
<evidence type="ECO:0000256" key="5">
    <source>
        <dbReference type="ARBA" id="ARBA00022737"/>
    </source>
</evidence>
<dbReference type="Pfam" id="PF13855">
    <property type="entry name" value="LRR_8"/>
    <property type="match status" value="1"/>
</dbReference>
<feature type="region of interest" description="Disordered" evidence="11">
    <location>
        <begin position="974"/>
        <end position="1021"/>
    </location>
</feature>
<dbReference type="Gene3D" id="3.80.10.10">
    <property type="entry name" value="Ribonuclease Inhibitor"/>
    <property type="match status" value="1"/>
</dbReference>
<dbReference type="InterPro" id="IPR050216">
    <property type="entry name" value="LRR_domain-containing"/>
</dbReference>
<proteinExistence type="predicted"/>
<keyword evidence="6" id="KW-0547">Nucleotide-binding</keyword>
<dbReference type="EMBL" id="CAIIXF020000004">
    <property type="protein sequence ID" value="CAH1781823.1"/>
    <property type="molecule type" value="Genomic_DNA"/>
</dbReference>
<evidence type="ECO:0000256" key="8">
    <source>
        <dbReference type="ARBA" id="ARBA00022840"/>
    </source>
</evidence>
<dbReference type="AlphaFoldDB" id="A0A8J1YBK2"/>
<dbReference type="SUPFAM" id="SSF52058">
    <property type="entry name" value="L domain-like"/>
    <property type="match status" value="1"/>
</dbReference>
<dbReference type="GO" id="GO:0009966">
    <property type="term" value="P:regulation of signal transduction"/>
    <property type="evidence" value="ECO:0007669"/>
    <property type="project" value="UniProtKB-ARBA"/>
</dbReference>
<dbReference type="OrthoDB" id="676979at2759"/>
<sequence length="1078" mass="124586">MSQGKFMRRSNSCSAIVPREPSWLKLEYEGGRHLMSDRASTRHTLERCRSARLIDVSSHSVSQIRHLADTLRRLDISNRSLRVISKDLIKEFIHLEKLDLDKNNLTDSSFPDEFERLEKLVELNLENNKMRHLPNVLLKLRQLTRLNVGSNRLEDMQGIDKFRRLISLVIENNKLENSTLKEIFSSLRRLETIYAGSNNFTDVPIDIKYLKFLQVLDVSKNALTALPNEVFKLQHLDVLNASGNKITRIPTINIKTRAKRTIMCVDLSDNEIVRFPEHLLYMSDKLDLTGNKIKVVNGNVIRKMKLDDGQSLKLEGNPLNFPPKEICESGLRSMMEYFIEKQCMSKVYRGLKVLVLGAYNSGKTSMVQTIVDEQPRLVREQERTISCDIYEASITLTSEDAPTKELDISLWDVSGHPSYTFTSYLFLHRESLILIVFNMEEYDSTKFHEMIGRWIDWVLAKNNTITAIPVGTHSDLISEDKVKKICAEVTGRISQYLTNYTKSIQKEVKKIESRSNIPPSLSEQLKLYMNLLRAKTKIYESTIAISSSNMDGFDNMCRAIEQMAIKEHFPNILKVVPSLWVEVANYIEEKGYAMQVAYMKWDEYVEECSEKFGMRHLMPNITQYLHDSGKVLWFRDNPNLQEYVFLRPSWLIDVIKQFIRHNVDEYIDYKNDDMFRFALNELKFNQVKRDLIEQGVVERDLLKCLWAGLVNTESSQAVQTILSLLVENFELAYPVENARIKSAAARSVKSDVTDLDEKEVFGYGKVRMVKLAIPWCIHDSEPEKFVQIWANLSYRPGLVSVYKFPRYIPPGLFEQITVRANFPKHNLQFQFHWKEGVVAKATANGKPVFVVMRRLRDRDGGTQLRIDVRFANAEEEIEVQQLWTVMLPLLKDCEDVISRFTGIWLVRYAECPVCRDLSFLGEWLTPKELQNIPKKICECCKKMVNTDYLVQPKERKQAEELMKYINAVEAKRKADDTSHIQEEEDETDLYLTLDNSDSDSSGEDVDEESVPENVVNTSSDSASNFKHFNIEEDDYGESRAGYNAHARLVSPQESFFETSKGGYSDGTDCTRQIENLFL</sequence>
<dbReference type="Pfam" id="PF16095">
    <property type="entry name" value="COR-A"/>
    <property type="match status" value="1"/>
</dbReference>
<name>A0A8J1YBK2_OWEFU</name>
<dbReference type="InterPro" id="IPR032171">
    <property type="entry name" value="COR-A"/>
</dbReference>
<dbReference type="Pfam" id="PF08477">
    <property type="entry name" value="Roc"/>
    <property type="match status" value="1"/>
</dbReference>
<dbReference type="GO" id="GO:0004674">
    <property type="term" value="F:protein serine/threonine kinase activity"/>
    <property type="evidence" value="ECO:0007669"/>
    <property type="project" value="UniProtKB-KW"/>
</dbReference>
<comment type="caution">
    <text evidence="13">The sequence shown here is derived from an EMBL/GenBank/DDBJ whole genome shotgun (WGS) entry which is preliminary data.</text>
</comment>
<dbReference type="GO" id="GO:0005737">
    <property type="term" value="C:cytoplasm"/>
    <property type="evidence" value="ECO:0007669"/>
    <property type="project" value="TreeGrafter"/>
</dbReference>
<evidence type="ECO:0000256" key="2">
    <source>
        <dbReference type="ARBA" id="ARBA00022527"/>
    </source>
</evidence>
<dbReference type="PROSITE" id="PS51424">
    <property type="entry name" value="ROC"/>
    <property type="match status" value="1"/>
</dbReference>
<dbReference type="Proteomes" id="UP000749559">
    <property type="component" value="Unassembled WGS sequence"/>
</dbReference>
<evidence type="ECO:0000256" key="10">
    <source>
        <dbReference type="ARBA" id="ARBA00048679"/>
    </source>
</evidence>
<gene>
    <name evidence="13" type="ORF">OFUS_LOCUS8337</name>
</gene>
<dbReference type="InterPro" id="IPR032675">
    <property type="entry name" value="LRR_dom_sf"/>
</dbReference>
<dbReference type="InterPro" id="IPR020859">
    <property type="entry name" value="ROC"/>
</dbReference>
<evidence type="ECO:0000256" key="1">
    <source>
        <dbReference type="ARBA" id="ARBA00012513"/>
    </source>
</evidence>
<feature type="compositionally biased region" description="Acidic residues" evidence="11">
    <location>
        <begin position="996"/>
        <end position="1010"/>
    </location>
</feature>
<evidence type="ECO:0000259" key="12">
    <source>
        <dbReference type="PROSITE" id="PS51424"/>
    </source>
</evidence>
<dbReference type="EC" id="2.7.11.1" evidence="1"/>
<evidence type="ECO:0000256" key="6">
    <source>
        <dbReference type="ARBA" id="ARBA00022741"/>
    </source>
</evidence>
<evidence type="ECO:0000256" key="7">
    <source>
        <dbReference type="ARBA" id="ARBA00022777"/>
    </source>
</evidence>
<dbReference type="Gene3D" id="1.10.10.10">
    <property type="entry name" value="Winged helix-like DNA-binding domain superfamily/Winged helix DNA-binding domain"/>
    <property type="match status" value="1"/>
</dbReference>
<organism evidence="13 14">
    <name type="scientific">Owenia fusiformis</name>
    <name type="common">Polychaete worm</name>
    <dbReference type="NCBI Taxonomy" id="6347"/>
    <lineage>
        <taxon>Eukaryota</taxon>
        <taxon>Metazoa</taxon>
        <taxon>Spiralia</taxon>
        <taxon>Lophotrochozoa</taxon>
        <taxon>Annelida</taxon>
        <taxon>Polychaeta</taxon>
        <taxon>Sedentaria</taxon>
        <taxon>Canalipalpata</taxon>
        <taxon>Sabellida</taxon>
        <taxon>Oweniida</taxon>
        <taxon>Oweniidae</taxon>
        <taxon>Owenia</taxon>
    </lineage>
</organism>
<keyword evidence="8" id="KW-0067">ATP-binding</keyword>
<protein>
    <recommendedName>
        <fullName evidence="1">non-specific serine/threonine protein kinase</fullName>
        <ecNumber evidence="1">2.7.11.1</ecNumber>
    </recommendedName>
</protein>
<evidence type="ECO:0000256" key="11">
    <source>
        <dbReference type="SAM" id="MobiDB-lite"/>
    </source>
</evidence>
<dbReference type="GO" id="GO:0005524">
    <property type="term" value="F:ATP binding"/>
    <property type="evidence" value="ECO:0007669"/>
    <property type="project" value="UniProtKB-KW"/>
</dbReference>
<dbReference type="InterPro" id="IPR001611">
    <property type="entry name" value="Leu-rich_rpt"/>
</dbReference>
<keyword evidence="3" id="KW-0433">Leucine-rich repeat</keyword>
<dbReference type="PANTHER" id="PTHR48051">
    <property type="match status" value="1"/>
</dbReference>
<feature type="domain" description="Roc" evidence="12">
    <location>
        <begin position="344"/>
        <end position="567"/>
    </location>
</feature>
<dbReference type="PROSITE" id="PS51450">
    <property type="entry name" value="LRR"/>
    <property type="match status" value="2"/>
</dbReference>
<comment type="catalytic activity">
    <reaction evidence="9">
        <text>L-threonyl-[protein] + ATP = O-phospho-L-threonyl-[protein] + ADP + H(+)</text>
        <dbReference type="Rhea" id="RHEA:46608"/>
        <dbReference type="Rhea" id="RHEA-COMP:11060"/>
        <dbReference type="Rhea" id="RHEA-COMP:11605"/>
        <dbReference type="ChEBI" id="CHEBI:15378"/>
        <dbReference type="ChEBI" id="CHEBI:30013"/>
        <dbReference type="ChEBI" id="CHEBI:30616"/>
        <dbReference type="ChEBI" id="CHEBI:61977"/>
        <dbReference type="ChEBI" id="CHEBI:456216"/>
        <dbReference type="EC" id="2.7.11.1"/>
    </reaction>
</comment>
<dbReference type="Gene3D" id="3.40.50.300">
    <property type="entry name" value="P-loop containing nucleotide triphosphate hydrolases"/>
    <property type="match status" value="1"/>
</dbReference>
<evidence type="ECO:0000256" key="3">
    <source>
        <dbReference type="ARBA" id="ARBA00022614"/>
    </source>
</evidence>
<dbReference type="SMART" id="SM00369">
    <property type="entry name" value="LRR_TYP"/>
    <property type="match status" value="3"/>
</dbReference>
<evidence type="ECO:0000313" key="13">
    <source>
        <dbReference type="EMBL" id="CAH1781823.1"/>
    </source>
</evidence>
<keyword evidence="2" id="KW-0723">Serine/threonine-protein kinase</keyword>
<dbReference type="SUPFAM" id="SSF52540">
    <property type="entry name" value="P-loop containing nucleoside triphosphate hydrolases"/>
    <property type="match status" value="1"/>
</dbReference>
<dbReference type="InterPro" id="IPR036388">
    <property type="entry name" value="WH-like_DNA-bd_sf"/>
</dbReference>
<evidence type="ECO:0000256" key="4">
    <source>
        <dbReference type="ARBA" id="ARBA00022679"/>
    </source>
</evidence>
<keyword evidence="4" id="KW-0808">Transferase</keyword>
<dbReference type="InterPro" id="IPR003591">
    <property type="entry name" value="Leu-rich_rpt_typical-subtyp"/>
</dbReference>
<accession>A0A8J1YBK2</accession>
<dbReference type="InterPro" id="IPR027417">
    <property type="entry name" value="P-loop_NTPase"/>
</dbReference>
<evidence type="ECO:0000313" key="14">
    <source>
        <dbReference type="Proteomes" id="UP000749559"/>
    </source>
</evidence>